<feature type="chain" id="PRO_5037679211" evidence="1">
    <location>
        <begin position="23"/>
        <end position="360"/>
    </location>
</feature>
<keyword evidence="1" id="KW-0732">Signal</keyword>
<evidence type="ECO:0000313" key="3">
    <source>
        <dbReference type="Proteomes" id="UP000650081"/>
    </source>
</evidence>
<dbReference type="EMBL" id="JACSIT010000068">
    <property type="protein sequence ID" value="MBC6993583.1"/>
    <property type="molecule type" value="Genomic_DNA"/>
</dbReference>
<proteinExistence type="predicted"/>
<dbReference type="Proteomes" id="UP000650081">
    <property type="component" value="Unassembled WGS sequence"/>
</dbReference>
<dbReference type="RefSeq" id="WP_187465695.1">
    <property type="nucleotide sequence ID" value="NZ_JACSIT010000068.1"/>
</dbReference>
<sequence>MKKHFPLLLTALFSLLPLLASATSIFDLLYQGGDDAARKVTLTVAMDSILAKSPLDQTATFQFTDAQGQVQNWDLKVSIRGKFRRNRCEFAPLKFNFSKKDLKAAGLTNFDKYKLVTPCTDDAQAEGLITKEYLAYRAYNLLSPYSFRVQLLEITYVDANGRHPKRTETAFLIEDIDELAARHNAEEVENALGLPAEAYDPTAEATHALFQYLVGNGDWSLPLSRNLKVLRLPNGKLAPVGYDFDFTGWVGAPYASPTLEVGQTSIYERVYLGYLQDDLLMREVATSFREQRKEVLSLINRARLDEVEKEVLWRFASRFFNTINRMNNDGSVLLYDQLRGTTAGIIPPGAAADSYQSLGK</sequence>
<accession>A0A923T850</accession>
<reference evidence="2" key="1">
    <citation type="submission" date="2020-08" db="EMBL/GenBank/DDBJ databases">
        <title>Lewinella bacteria from marine environments.</title>
        <authorList>
            <person name="Zhong Y."/>
        </authorList>
    </citation>
    <scope>NUCLEOTIDE SEQUENCE</scope>
    <source>
        <strain evidence="2">KCTC 42187</strain>
    </source>
</reference>
<organism evidence="2 3">
    <name type="scientific">Neolewinella lacunae</name>
    <dbReference type="NCBI Taxonomy" id="1517758"/>
    <lineage>
        <taxon>Bacteria</taxon>
        <taxon>Pseudomonadati</taxon>
        <taxon>Bacteroidota</taxon>
        <taxon>Saprospiria</taxon>
        <taxon>Saprospirales</taxon>
        <taxon>Lewinellaceae</taxon>
        <taxon>Neolewinella</taxon>
    </lineage>
</organism>
<gene>
    <name evidence="2" type="ORF">H9S92_05390</name>
</gene>
<comment type="caution">
    <text evidence="2">The sequence shown here is derived from an EMBL/GenBank/DDBJ whole genome shotgun (WGS) entry which is preliminary data.</text>
</comment>
<feature type="signal peptide" evidence="1">
    <location>
        <begin position="1"/>
        <end position="22"/>
    </location>
</feature>
<name>A0A923T850_9BACT</name>
<keyword evidence="3" id="KW-1185">Reference proteome</keyword>
<evidence type="ECO:0000313" key="2">
    <source>
        <dbReference type="EMBL" id="MBC6993583.1"/>
    </source>
</evidence>
<evidence type="ECO:0000256" key="1">
    <source>
        <dbReference type="SAM" id="SignalP"/>
    </source>
</evidence>
<protein>
    <submittedName>
        <fullName evidence="2">Uncharacterized protein</fullName>
    </submittedName>
</protein>
<dbReference type="AlphaFoldDB" id="A0A923T850"/>